<accession>A0A6V7T1E3</accession>
<dbReference type="PANTHER" id="PTHR38042:SF1">
    <property type="entry name" value="UROPORPHYRINOGEN-III SYNTHASE, CHLOROPLASTIC"/>
    <property type="match status" value="1"/>
</dbReference>
<sequence>MKKRLLCWLIIFPIFSLCLKLKSKIKFLFYIPSLCKQNGYNHKIKQIQFHHLFNKNIGNTNLYAHNCVNGKKNKINNLHLLITSPEAAKIYRLVVILLICYLKQIIKQNRDTTKCIYIKNKDKDNINKINKLLNIPIISIGLSTNYVLNNELKKNEFYNIYKNMSLENKKKYHINNYEFDKINKNLKNFNIVFTPSISNADTLKRELSLHYFQKQIKLSEIKQKNNSIDIIWLASAISRANFENPEIWGTEKREEKGRNYDHNVKHANVTRINCYDTKGISYNKTKLKKIKINKNSIVCLMSNSAVLSFYQNFGNKFNYVICMGESCYALLKKLNFINVYYPTNSKLELLLNMLVKLHHKITKKNHEKNIKIANIKLEANLGKTTNNNYEHENQIDTQKSKCMNKQIKVVLTREKHKNYQIKKFLHKKNIPTQIIPCIKTEYKHEGITHLCNTFLSHIQEGS</sequence>
<dbReference type="EC" id="4.2.1.75" evidence="1"/>
<dbReference type="EMBL" id="LR865392">
    <property type="protein sequence ID" value="CAD2106129.1"/>
    <property type="molecule type" value="Genomic_DNA"/>
</dbReference>
<dbReference type="GO" id="GO:0006780">
    <property type="term" value="P:uroporphyrinogen III biosynthetic process"/>
    <property type="evidence" value="ECO:0007669"/>
    <property type="project" value="UniProtKB-UniRule"/>
</dbReference>
<keyword evidence="2" id="KW-0732">Signal</keyword>
<dbReference type="GO" id="GO:0006782">
    <property type="term" value="P:protoporphyrinogen IX biosynthetic process"/>
    <property type="evidence" value="ECO:0007669"/>
    <property type="project" value="UniProtKB-UniRule"/>
</dbReference>
<name>A0A6V7T1E3_PLAVN</name>
<dbReference type="GO" id="GO:0004852">
    <property type="term" value="F:uroporphyrinogen-III synthase activity"/>
    <property type="evidence" value="ECO:0007669"/>
    <property type="project" value="UniProtKB-UniRule"/>
</dbReference>
<keyword evidence="1" id="KW-0456">Lyase</keyword>
<keyword evidence="1" id="KW-0627">Porphyrin biosynthesis</keyword>
<dbReference type="InterPro" id="IPR036108">
    <property type="entry name" value="4pyrrol_syn_uPrphyn_synt_sf"/>
</dbReference>
<comment type="function">
    <text evidence="1">Catalyzes cyclization of the linear tetrapyrrole, hydroxymethylbilane, to the macrocyclic uroporphyrinogen III.</text>
</comment>
<dbReference type="VEuPathDB" id="PlasmoDB:PVBDA_1406320"/>
<evidence type="ECO:0000313" key="3">
    <source>
        <dbReference type="EMBL" id="CAD2106129.1"/>
    </source>
</evidence>
<dbReference type="SUPFAM" id="SSF69618">
    <property type="entry name" value="HemD-like"/>
    <property type="match status" value="1"/>
</dbReference>
<organism evidence="3 4">
    <name type="scientific">Plasmodium vinckei brucechwatti</name>
    <dbReference type="NCBI Taxonomy" id="119398"/>
    <lineage>
        <taxon>Eukaryota</taxon>
        <taxon>Sar</taxon>
        <taxon>Alveolata</taxon>
        <taxon>Apicomplexa</taxon>
        <taxon>Aconoidasida</taxon>
        <taxon>Haemosporida</taxon>
        <taxon>Plasmodiidae</taxon>
        <taxon>Plasmodium</taxon>
        <taxon>Plasmodium (Vinckeia)</taxon>
    </lineage>
</organism>
<dbReference type="Gene3D" id="3.40.50.10090">
    <property type="match status" value="1"/>
</dbReference>
<comment type="catalytic activity">
    <reaction evidence="1">
        <text>hydroxymethylbilane = uroporphyrinogen III + H2O</text>
        <dbReference type="Rhea" id="RHEA:18965"/>
        <dbReference type="ChEBI" id="CHEBI:15377"/>
        <dbReference type="ChEBI" id="CHEBI:57308"/>
        <dbReference type="ChEBI" id="CHEBI:57845"/>
        <dbReference type="EC" id="4.2.1.75"/>
    </reaction>
</comment>
<feature type="signal peptide" evidence="2">
    <location>
        <begin position="1"/>
        <end position="18"/>
    </location>
</feature>
<protein>
    <recommendedName>
        <fullName evidence="1">Uroporphyrinogen-III synthase</fullName>
        <ecNumber evidence="1">4.2.1.75</ecNumber>
    </recommendedName>
</protein>
<feature type="chain" id="PRO_5028232913" description="Uroporphyrinogen-III synthase" evidence="2">
    <location>
        <begin position="19"/>
        <end position="462"/>
    </location>
</feature>
<comment type="similarity">
    <text evidence="1">Belongs to the uroporphyrinogen-III synthase family.</text>
</comment>
<evidence type="ECO:0000256" key="2">
    <source>
        <dbReference type="SAM" id="SignalP"/>
    </source>
</evidence>
<evidence type="ECO:0000313" key="4">
    <source>
        <dbReference type="Proteomes" id="UP000515550"/>
    </source>
</evidence>
<dbReference type="UniPathway" id="UPA00251">
    <property type="reaction ID" value="UER00320"/>
</dbReference>
<comment type="pathway">
    <text evidence="1">Porphyrin-containing compound metabolism; protoporphyrin-IX biosynthesis; coproporphyrinogen-III from 5-aminolevulinate: step 3/4.</text>
</comment>
<dbReference type="InterPro" id="IPR039793">
    <property type="entry name" value="UROS/Hem4"/>
</dbReference>
<dbReference type="AlphaFoldDB" id="A0A6V7T1E3"/>
<dbReference type="PANTHER" id="PTHR38042">
    <property type="entry name" value="UROPORPHYRINOGEN-III SYNTHASE, CHLOROPLASTIC"/>
    <property type="match status" value="1"/>
</dbReference>
<reference evidence="3 4" key="1">
    <citation type="submission" date="2020-08" db="EMBL/GenBank/DDBJ databases">
        <authorList>
            <person name="Ramaprasad A."/>
        </authorList>
    </citation>
    <scope>NUCLEOTIDE SEQUENCE [LARGE SCALE GENOMIC DNA]</scope>
</reference>
<dbReference type="Proteomes" id="UP000515550">
    <property type="component" value="Chromosome PVBDA_14"/>
</dbReference>
<proteinExistence type="inferred from homology"/>
<evidence type="ECO:0000256" key="1">
    <source>
        <dbReference type="RuleBase" id="RU366031"/>
    </source>
</evidence>
<gene>
    <name evidence="3" type="ORF">PVBDA_1406320</name>
</gene>